<dbReference type="RefSeq" id="WP_011438702.1">
    <property type="nucleotide sequence ID" value="NC_007777.1"/>
</dbReference>
<dbReference type="PANTHER" id="PTHR43481:SF4">
    <property type="entry name" value="GLYCEROL-1-PHOSPHATE PHOSPHOHYDROLASE 1-RELATED"/>
    <property type="match status" value="1"/>
</dbReference>
<dbReference type="InterPro" id="IPR023198">
    <property type="entry name" value="PGP-like_dom2"/>
</dbReference>
<dbReference type="InterPro" id="IPR023214">
    <property type="entry name" value="HAD_sf"/>
</dbReference>
<dbReference type="PANTHER" id="PTHR43481">
    <property type="entry name" value="FRUCTOSE-1-PHOSPHATE PHOSPHATASE"/>
    <property type="match status" value="1"/>
</dbReference>
<dbReference type="KEGG" id="fra:Francci3_4348"/>
<name>Q2J4U8_FRACC</name>
<dbReference type="InterPro" id="IPR036412">
    <property type="entry name" value="HAD-like_sf"/>
</dbReference>
<accession>Q2J4U8</accession>
<dbReference type="SUPFAM" id="SSF56784">
    <property type="entry name" value="HAD-like"/>
    <property type="match status" value="1"/>
</dbReference>
<dbReference type="Proteomes" id="UP000001937">
    <property type="component" value="Chromosome"/>
</dbReference>
<dbReference type="Gene3D" id="1.10.150.240">
    <property type="entry name" value="Putative phosphatase, domain 2"/>
    <property type="match status" value="1"/>
</dbReference>
<sequence>MLGLPDHIEACLFDLDGVLTNTATIHAAAWKETFDDFLENWAKRSGEPFVPFDLEHDYVEYVDGRPRIDGVRAFLDARHIRLPDGTPDDPPSALTVHGLSNRKNFLLLERIRRDSVDIYPGSVTYLRELATRGIPRVVVSSSANCAEVLKATGLDALVDGAVDGLVAARDHLAGKPAPDTFLAGARLLGVPPRRAAVFEDALAGVEAGRAGGFGWVVGIDRVGHAAALRAHGADIVVNDLADLLGHGSGPGPE</sequence>
<organism evidence="2 3">
    <name type="scientific">Frankia casuarinae (strain DSM 45818 / CECT 9043 / HFP020203 / CcI3)</name>
    <dbReference type="NCBI Taxonomy" id="106370"/>
    <lineage>
        <taxon>Bacteria</taxon>
        <taxon>Bacillati</taxon>
        <taxon>Actinomycetota</taxon>
        <taxon>Actinomycetes</taxon>
        <taxon>Frankiales</taxon>
        <taxon>Frankiaceae</taxon>
        <taxon>Frankia</taxon>
    </lineage>
</organism>
<keyword evidence="2" id="KW-0378">Hydrolase</keyword>
<dbReference type="NCBIfam" id="TIGR01509">
    <property type="entry name" value="HAD-SF-IA-v3"/>
    <property type="match status" value="1"/>
</dbReference>
<proteinExistence type="inferred from homology"/>
<dbReference type="OrthoDB" id="9816160at2"/>
<dbReference type="SFLD" id="SFLDG01129">
    <property type="entry name" value="C1.5:_HAD__Beta-PGM__Phosphata"/>
    <property type="match status" value="1"/>
</dbReference>
<dbReference type="SFLD" id="SFLDS00003">
    <property type="entry name" value="Haloacid_Dehalogenase"/>
    <property type="match status" value="1"/>
</dbReference>
<dbReference type="GO" id="GO:0050308">
    <property type="term" value="F:sugar-phosphatase activity"/>
    <property type="evidence" value="ECO:0007669"/>
    <property type="project" value="TreeGrafter"/>
</dbReference>
<evidence type="ECO:0000313" key="3">
    <source>
        <dbReference type="Proteomes" id="UP000001937"/>
    </source>
</evidence>
<gene>
    <name evidence="2" type="ordered locus">Francci3_4348</name>
</gene>
<dbReference type="EMBL" id="CP000249">
    <property type="protein sequence ID" value="ABD13694.1"/>
    <property type="molecule type" value="Genomic_DNA"/>
</dbReference>
<dbReference type="STRING" id="106370.Francci3_4348"/>
<evidence type="ECO:0000256" key="1">
    <source>
        <dbReference type="ARBA" id="ARBA00006171"/>
    </source>
</evidence>
<dbReference type="AlphaFoldDB" id="Q2J4U8"/>
<protein>
    <submittedName>
        <fullName evidence="2">Beta-phosphoglucomutase hydrolase</fullName>
    </submittedName>
</protein>
<dbReference type="InterPro" id="IPR051806">
    <property type="entry name" value="HAD-like_SPP"/>
</dbReference>
<dbReference type="Gene3D" id="3.40.50.1000">
    <property type="entry name" value="HAD superfamily/HAD-like"/>
    <property type="match status" value="1"/>
</dbReference>
<dbReference type="NCBIfam" id="TIGR02009">
    <property type="entry name" value="PGMB-YQAB-SF"/>
    <property type="match status" value="1"/>
</dbReference>
<reference evidence="2 3" key="1">
    <citation type="journal article" date="2007" name="Genome Res.">
        <title>Genome characteristics of facultatively symbiotic Frankia sp. strains reflect host range and host plant biogeography.</title>
        <authorList>
            <person name="Normand P."/>
            <person name="Lapierre P."/>
            <person name="Tisa L.S."/>
            <person name="Gogarten J.P."/>
            <person name="Alloisio N."/>
            <person name="Bagnarol E."/>
            <person name="Bassi C.A."/>
            <person name="Berry A.M."/>
            <person name="Bickhart D.M."/>
            <person name="Choisne N."/>
            <person name="Couloux A."/>
            <person name="Cournoyer B."/>
            <person name="Cruveiller S."/>
            <person name="Daubin V."/>
            <person name="Demange N."/>
            <person name="Francino M.P."/>
            <person name="Goltsman E."/>
            <person name="Huang Y."/>
            <person name="Kopp O.R."/>
            <person name="Labarre L."/>
            <person name="Lapidus A."/>
            <person name="Lavire C."/>
            <person name="Marechal J."/>
            <person name="Martinez M."/>
            <person name="Mastronunzio J.E."/>
            <person name="Mullin B.C."/>
            <person name="Niemann J."/>
            <person name="Pujic P."/>
            <person name="Rawnsley T."/>
            <person name="Rouy Z."/>
            <person name="Schenowitz C."/>
            <person name="Sellstedt A."/>
            <person name="Tavares F."/>
            <person name="Tomkins J.P."/>
            <person name="Vallenet D."/>
            <person name="Valverde C."/>
            <person name="Wall L.G."/>
            <person name="Wang Y."/>
            <person name="Medigue C."/>
            <person name="Benson D.R."/>
        </authorList>
    </citation>
    <scope>NUCLEOTIDE SEQUENCE [LARGE SCALE GENOMIC DNA]</scope>
    <source>
        <strain evidence="3">DSM 45818 / CECT 9043 / CcI3</strain>
    </source>
</reference>
<dbReference type="HOGENOM" id="CLU_045011_4_0_11"/>
<dbReference type="Pfam" id="PF00702">
    <property type="entry name" value="Hydrolase"/>
    <property type="match status" value="1"/>
</dbReference>
<dbReference type="InterPro" id="IPR006439">
    <property type="entry name" value="HAD-SF_hydro_IA"/>
</dbReference>
<evidence type="ECO:0000313" key="2">
    <source>
        <dbReference type="EMBL" id="ABD13694.1"/>
    </source>
</evidence>
<comment type="similarity">
    <text evidence="1">Belongs to the HAD-like hydrolase superfamily. CbbY/CbbZ/Gph/YieH family.</text>
</comment>
<dbReference type="InterPro" id="IPR010976">
    <property type="entry name" value="B-phosphoglucomutase_hydrolase"/>
</dbReference>
<accession>A0A1X1PRI0</accession>
<dbReference type="eggNOG" id="COG0637">
    <property type="taxonomic scope" value="Bacteria"/>
</dbReference>
<keyword evidence="3" id="KW-1185">Reference proteome</keyword>